<organism evidence="3 4">
    <name type="scientific">Gordonia asplenii</name>
    <dbReference type="NCBI Taxonomy" id="2725283"/>
    <lineage>
        <taxon>Bacteria</taxon>
        <taxon>Bacillati</taxon>
        <taxon>Actinomycetota</taxon>
        <taxon>Actinomycetes</taxon>
        <taxon>Mycobacteriales</taxon>
        <taxon>Gordoniaceae</taxon>
        <taxon>Gordonia</taxon>
    </lineage>
</organism>
<dbReference type="SUPFAM" id="SSF56112">
    <property type="entry name" value="Protein kinase-like (PK-like)"/>
    <property type="match status" value="1"/>
</dbReference>
<dbReference type="PANTHER" id="PTHR47829:SF1">
    <property type="entry name" value="HAD FAMILY PHOSPHATASE"/>
    <property type="match status" value="1"/>
</dbReference>
<evidence type="ECO:0000313" key="3">
    <source>
        <dbReference type="EMBL" id="NMO02919.1"/>
    </source>
</evidence>
<keyword evidence="4" id="KW-1185">Reference proteome</keyword>
<dbReference type="Gene3D" id="3.90.1200.10">
    <property type="match status" value="1"/>
</dbReference>
<keyword evidence="3" id="KW-0808">Transferase</keyword>
<dbReference type="RefSeq" id="WP_170195429.1">
    <property type="nucleotide sequence ID" value="NZ_JABBNB010000018.1"/>
</dbReference>
<evidence type="ECO:0000313" key="4">
    <source>
        <dbReference type="Proteomes" id="UP000550729"/>
    </source>
</evidence>
<proteinExistence type="predicted"/>
<dbReference type="AlphaFoldDB" id="A0A848KX69"/>
<dbReference type="InterPro" id="IPR041726">
    <property type="entry name" value="ACAD10_11_N"/>
</dbReference>
<dbReference type="Proteomes" id="UP000550729">
    <property type="component" value="Unassembled WGS sequence"/>
</dbReference>
<reference evidence="3 4" key="1">
    <citation type="submission" date="2020-04" db="EMBL/GenBank/DDBJ databases">
        <title>Gordonia sp. nov. TBRC 11910.</title>
        <authorList>
            <person name="Suriyachadkun C."/>
        </authorList>
    </citation>
    <scope>NUCLEOTIDE SEQUENCE [LARGE SCALE GENOMIC DNA]</scope>
    <source>
        <strain evidence="3 4">TBRC 11910</strain>
    </source>
</reference>
<gene>
    <name evidence="3" type="ORF">HH308_17035</name>
</gene>
<feature type="compositionally biased region" description="Low complexity" evidence="1">
    <location>
        <begin position="12"/>
        <end position="21"/>
    </location>
</feature>
<dbReference type="Gene3D" id="3.30.200.20">
    <property type="entry name" value="Phosphorylase Kinase, domain 1"/>
    <property type="match status" value="1"/>
</dbReference>
<dbReference type="Pfam" id="PF01636">
    <property type="entry name" value="APH"/>
    <property type="match status" value="1"/>
</dbReference>
<dbReference type="CDD" id="cd05154">
    <property type="entry name" value="ACAD10_11_N-like"/>
    <property type="match status" value="1"/>
</dbReference>
<dbReference type="InterPro" id="IPR002575">
    <property type="entry name" value="Aminoglycoside_PTrfase"/>
</dbReference>
<dbReference type="PANTHER" id="PTHR47829">
    <property type="entry name" value="HYDROLASE, PUTATIVE (AFU_ORTHOLOGUE AFUA_1G12880)-RELATED"/>
    <property type="match status" value="1"/>
</dbReference>
<evidence type="ECO:0000256" key="1">
    <source>
        <dbReference type="SAM" id="MobiDB-lite"/>
    </source>
</evidence>
<dbReference type="EMBL" id="JABBNB010000018">
    <property type="protein sequence ID" value="NMO02919.1"/>
    <property type="molecule type" value="Genomic_DNA"/>
</dbReference>
<comment type="caution">
    <text evidence="3">The sequence shown here is derived from an EMBL/GenBank/DDBJ whole genome shotgun (WGS) entry which is preliminary data.</text>
</comment>
<dbReference type="GO" id="GO:0016740">
    <property type="term" value="F:transferase activity"/>
    <property type="evidence" value="ECO:0007669"/>
    <property type="project" value="UniProtKB-KW"/>
</dbReference>
<feature type="region of interest" description="Disordered" evidence="1">
    <location>
        <begin position="1"/>
        <end position="21"/>
    </location>
</feature>
<name>A0A848KX69_9ACTN</name>
<evidence type="ECO:0000259" key="2">
    <source>
        <dbReference type="Pfam" id="PF01636"/>
    </source>
</evidence>
<dbReference type="InterPro" id="IPR011009">
    <property type="entry name" value="Kinase-like_dom_sf"/>
</dbReference>
<protein>
    <submittedName>
        <fullName evidence="3">Phosphotransferase family protein</fullName>
    </submittedName>
</protein>
<sequence length="355" mass="39101">MTLSQSGRPTHDAAAPADPPGLDLRALGDYLATHLTDPPGSSPAAEQLVGGRSNLTYVISDSARRWVLRRPPLGHVLATAHDVAREYRVLHALADSPLPVPRTFLLCTDEQILGAPFYLMEWVDGIAYRSAGQLDAIGTERTQAVALRMIDHLADLHSLHPGELGLADLGRPEGFLLRQVRRWHSQLQASRSRDLDGVDELYDRLRARTPDRTSASLIHGDYKLDNLLFTDDDEVAAVLDWEMSTLGDPLTDLALLVSRSPDQSVGHGRHNPFDATSARGYPTSTDIVERYARRCDRDLDELDWYVALAHYKRAAILEGIYYRHLRQQTVGAGFDTAGDLVAPAIAAGLAALPRR</sequence>
<feature type="domain" description="Aminoglycoside phosphotransferase" evidence="2">
    <location>
        <begin position="46"/>
        <end position="262"/>
    </location>
</feature>
<accession>A0A848KX69</accession>
<dbReference type="InterPro" id="IPR052898">
    <property type="entry name" value="ACAD10-like"/>
</dbReference>